<evidence type="ECO:0000313" key="2">
    <source>
        <dbReference type="EMBL" id="GGT58075.1"/>
    </source>
</evidence>
<reference evidence="2" key="2">
    <citation type="submission" date="2020-09" db="EMBL/GenBank/DDBJ databases">
        <authorList>
            <person name="Sun Q."/>
            <person name="Ohkuma M."/>
        </authorList>
    </citation>
    <scope>NUCLEOTIDE SEQUENCE</scope>
    <source>
        <strain evidence="2">JCM 3172</strain>
    </source>
</reference>
<feature type="domain" description="MmyB-like transcription regulator ligand binding" evidence="1">
    <location>
        <begin position="69"/>
        <end position="162"/>
    </location>
</feature>
<dbReference type="PANTHER" id="PTHR35010">
    <property type="entry name" value="BLL4672 PROTEIN-RELATED"/>
    <property type="match status" value="1"/>
</dbReference>
<proteinExistence type="predicted"/>
<reference evidence="2" key="1">
    <citation type="journal article" date="2014" name="Int. J. Syst. Evol. Microbiol.">
        <title>Complete genome sequence of Corynebacterium casei LMG S-19264T (=DSM 44701T), isolated from a smear-ripened cheese.</title>
        <authorList>
            <consortium name="US DOE Joint Genome Institute (JGI-PGF)"/>
            <person name="Walter F."/>
            <person name="Albersmeier A."/>
            <person name="Kalinowski J."/>
            <person name="Ruckert C."/>
        </authorList>
    </citation>
    <scope>NUCLEOTIDE SEQUENCE</scope>
    <source>
        <strain evidence="2">JCM 3172</strain>
    </source>
</reference>
<keyword evidence="3" id="KW-1185">Reference proteome</keyword>
<protein>
    <recommendedName>
        <fullName evidence="1">MmyB-like transcription regulator ligand binding domain-containing protein</fullName>
    </recommendedName>
</protein>
<dbReference type="Pfam" id="PF17765">
    <property type="entry name" value="MLTR_LBD"/>
    <property type="match status" value="1"/>
</dbReference>
<name>A0A918HE95_9ACTN</name>
<dbReference type="EMBL" id="BMQQ01000032">
    <property type="protein sequence ID" value="GGT58075.1"/>
    <property type="molecule type" value="Genomic_DNA"/>
</dbReference>
<dbReference type="AlphaFoldDB" id="A0A918HE95"/>
<dbReference type="PANTHER" id="PTHR35010:SF2">
    <property type="entry name" value="BLL4672 PROTEIN"/>
    <property type="match status" value="1"/>
</dbReference>
<sequence length="234" mass="26002">MDVLLTRTPGTYNRFENGQLAAPGADLLTSVARTLRLDEQEWAFLWMITRKESPPHALHGSSGTSIAGAWQRVTDHIHGALAYVDDAEWNIVVHNEAFRRLFPRGQAPANVMRWILLDPEARTDVLMQWETHWVPAITPHLKHSVELCPENRALGRLAYDVLNDPVAGPLYLEHAAAPIPYFDGSELPVRHAVHGAGRLTTCLAEPVTAPGARINLSFYTPGAFVLPELPRTDQ</sequence>
<gene>
    <name evidence="2" type="ORF">GCM10014713_59620</name>
</gene>
<accession>A0A918HE95</accession>
<organism evidence="2 3">
    <name type="scientific">Streptomyces purpureus</name>
    <dbReference type="NCBI Taxonomy" id="1951"/>
    <lineage>
        <taxon>Bacteria</taxon>
        <taxon>Bacillati</taxon>
        <taxon>Actinomycetota</taxon>
        <taxon>Actinomycetes</taxon>
        <taxon>Kitasatosporales</taxon>
        <taxon>Streptomycetaceae</taxon>
        <taxon>Streptomyces</taxon>
    </lineage>
</organism>
<dbReference type="Proteomes" id="UP000619486">
    <property type="component" value="Unassembled WGS sequence"/>
</dbReference>
<dbReference type="Gene3D" id="3.30.450.180">
    <property type="match status" value="1"/>
</dbReference>
<comment type="caution">
    <text evidence="2">The sequence shown here is derived from an EMBL/GenBank/DDBJ whole genome shotgun (WGS) entry which is preliminary data.</text>
</comment>
<dbReference type="InterPro" id="IPR041413">
    <property type="entry name" value="MLTR_LBD"/>
</dbReference>
<evidence type="ECO:0000259" key="1">
    <source>
        <dbReference type="Pfam" id="PF17765"/>
    </source>
</evidence>
<evidence type="ECO:0000313" key="3">
    <source>
        <dbReference type="Proteomes" id="UP000619486"/>
    </source>
</evidence>